<sequence length="62" mass="7151">MIRGARVFVHDAEIMCLVVSDSEVYWSAQGTAVSEDWLRRYLENFQHQAYVDTQDAPIFGLD</sequence>
<protein>
    <submittedName>
        <fullName evidence="1">Uncharacterized protein</fullName>
    </submittedName>
</protein>
<dbReference type="Proteomes" id="UP000194546">
    <property type="component" value="Unassembled WGS sequence"/>
</dbReference>
<organism evidence="1 2">
    <name type="scientific">Caballeronia sordidicola</name>
    <name type="common">Burkholderia sordidicola</name>
    <dbReference type="NCBI Taxonomy" id="196367"/>
    <lineage>
        <taxon>Bacteria</taxon>
        <taxon>Pseudomonadati</taxon>
        <taxon>Pseudomonadota</taxon>
        <taxon>Betaproteobacteria</taxon>
        <taxon>Burkholderiales</taxon>
        <taxon>Burkholderiaceae</taxon>
        <taxon>Caballeronia</taxon>
    </lineage>
</organism>
<proteinExistence type="predicted"/>
<evidence type="ECO:0000313" key="2">
    <source>
        <dbReference type="Proteomes" id="UP000194546"/>
    </source>
</evidence>
<accession>A0A242MST0</accession>
<dbReference type="AlphaFoldDB" id="A0A242MST0"/>
<evidence type="ECO:0000313" key="1">
    <source>
        <dbReference type="EMBL" id="OTP74442.1"/>
    </source>
</evidence>
<dbReference type="EMBL" id="NBTY01000085">
    <property type="protein sequence ID" value="OTP74442.1"/>
    <property type="molecule type" value="Genomic_DNA"/>
</dbReference>
<reference evidence="1 2" key="1">
    <citation type="submission" date="2017-03" db="EMBL/GenBank/DDBJ databases">
        <title>Genome analysis of strain PAMC 26510.</title>
        <authorList>
            <person name="Oh H.-M."/>
            <person name="Yang J.-A."/>
        </authorList>
    </citation>
    <scope>NUCLEOTIDE SEQUENCE [LARGE SCALE GENOMIC DNA]</scope>
    <source>
        <strain evidence="1 2">PAMC 26510</strain>
    </source>
</reference>
<gene>
    <name evidence="1" type="ORF">PAMC26510_16510</name>
</gene>
<name>A0A242MST0_CABSO</name>
<comment type="caution">
    <text evidence="1">The sequence shown here is derived from an EMBL/GenBank/DDBJ whole genome shotgun (WGS) entry which is preliminary data.</text>
</comment>